<dbReference type="RefSeq" id="WP_114792692.1">
    <property type="nucleotide sequence ID" value="NZ_CP139960.1"/>
</dbReference>
<proteinExistence type="predicted"/>
<gene>
    <name evidence="1" type="ORF">U0035_01260</name>
</gene>
<evidence type="ECO:0000313" key="2">
    <source>
        <dbReference type="Proteomes" id="UP001325680"/>
    </source>
</evidence>
<sequence>MNSLLIASFRYLYLISFFLCLTFAVNSCSKEEKEIAAPDFPVQLSFDQLSPVSEMRFFVGGVELNGGSNQQSLQSFLERKYTTNTGTGTIHYQSGFIEPDANNYKNTSFTYNSYEQVKYVVDIIEIKRQNDITILKSKVTNRVDLDPIVQSELFKYQFDINSNGTYNYQYVVNETDQSLEVSLLYYKLVRYNDQGEREDLAFGKVHNQFNELFIKTLGARDTLAIKEYRLKYVAP</sequence>
<accession>A0ABZ0W9L7</accession>
<protein>
    <recommendedName>
        <fullName evidence="3">DUF4377 domain-containing protein</fullName>
    </recommendedName>
</protein>
<reference evidence="1 2" key="1">
    <citation type="submission" date="2023-12" db="EMBL/GenBank/DDBJ databases">
        <title>Genome sequencing and assembly of bacterial species from a model synthetic community.</title>
        <authorList>
            <person name="Hogle S.L."/>
        </authorList>
    </citation>
    <scope>NUCLEOTIDE SEQUENCE [LARGE SCALE GENOMIC DNA]</scope>
    <source>
        <strain evidence="1 2">HAMBI_3031</strain>
    </source>
</reference>
<evidence type="ECO:0000313" key="1">
    <source>
        <dbReference type="EMBL" id="WQD38771.1"/>
    </source>
</evidence>
<keyword evidence="2" id="KW-1185">Reference proteome</keyword>
<organism evidence="1 2">
    <name type="scientific">Niabella yanshanensis</name>
    <dbReference type="NCBI Taxonomy" id="577386"/>
    <lineage>
        <taxon>Bacteria</taxon>
        <taxon>Pseudomonadati</taxon>
        <taxon>Bacteroidota</taxon>
        <taxon>Chitinophagia</taxon>
        <taxon>Chitinophagales</taxon>
        <taxon>Chitinophagaceae</taxon>
        <taxon>Niabella</taxon>
    </lineage>
</organism>
<name>A0ABZ0W9L7_9BACT</name>
<dbReference type="EMBL" id="CP139960">
    <property type="protein sequence ID" value="WQD38771.1"/>
    <property type="molecule type" value="Genomic_DNA"/>
</dbReference>
<dbReference type="Proteomes" id="UP001325680">
    <property type="component" value="Chromosome"/>
</dbReference>
<evidence type="ECO:0008006" key="3">
    <source>
        <dbReference type="Google" id="ProtNLM"/>
    </source>
</evidence>